<evidence type="ECO:0000313" key="4">
    <source>
        <dbReference type="Proteomes" id="UP000714915"/>
    </source>
</evidence>
<evidence type="ECO:0000313" key="3">
    <source>
        <dbReference type="EMBL" id="MCA9386875.1"/>
    </source>
</evidence>
<dbReference type="AlphaFoldDB" id="A0A955RLN0"/>
<feature type="region of interest" description="Disordered" evidence="1">
    <location>
        <begin position="239"/>
        <end position="263"/>
    </location>
</feature>
<reference evidence="3" key="2">
    <citation type="journal article" date="2021" name="Microbiome">
        <title>Successional dynamics and alternative stable states in a saline activated sludge microbial community over 9 years.</title>
        <authorList>
            <person name="Wang Y."/>
            <person name="Ye J."/>
            <person name="Ju F."/>
            <person name="Liu L."/>
            <person name="Boyd J.A."/>
            <person name="Deng Y."/>
            <person name="Parks D.H."/>
            <person name="Jiang X."/>
            <person name="Yin X."/>
            <person name="Woodcroft B.J."/>
            <person name="Tyson G.W."/>
            <person name="Hugenholtz P."/>
            <person name="Polz M.F."/>
            <person name="Zhang T."/>
        </authorList>
    </citation>
    <scope>NUCLEOTIDE SEQUENCE</scope>
    <source>
        <strain evidence="3">HKST-UBA09</strain>
    </source>
</reference>
<comment type="caution">
    <text evidence="3">The sequence shown here is derived from an EMBL/GenBank/DDBJ whole genome shotgun (WGS) entry which is preliminary data.</text>
</comment>
<name>A0A955RLN0_9BACT</name>
<accession>A0A955RLN0</accession>
<sequence>MASLYQNTQRTRKILVGILAFIVLILLINLYQNVTAEEPIGVIPNSQRFYVNPNRIYGEIPSPNIPGIEYNLDATFSLDGIHLKQYPDVAYVYQIEQPRERLLSISEAVSTANSLGFIGTNYRKSGTILTWQSSDGTKTLTYDLTERKWKLDTRFLDNDAALSRKDLFDAGNLIELQLQYEKLGARIINGFGLTGLGLDNVFTKAVIAQKGIDGFLAEVDNLVNAEYVHMSLNRNLPISDLKPRSEQPEGTPPEAPATAKVYSNDPRDGQITLLVSNQLKNFVNDVFEFTFTDFEYNELDKGVYSIITPEEAWNNVQNGKGALTFIEKQDSNYFAEYSSVNVRRFNANPTQTELALYESNEWFGYAIPIYVFKGIAELEDGQLANFIFYADAIKRVL</sequence>
<proteinExistence type="predicted"/>
<evidence type="ECO:0000256" key="2">
    <source>
        <dbReference type="SAM" id="Phobius"/>
    </source>
</evidence>
<keyword evidence="2" id="KW-0472">Membrane</keyword>
<dbReference type="EMBL" id="JAGQLF010000022">
    <property type="protein sequence ID" value="MCA9386875.1"/>
    <property type="molecule type" value="Genomic_DNA"/>
</dbReference>
<keyword evidence="2" id="KW-0812">Transmembrane</keyword>
<gene>
    <name evidence="3" type="ORF">KC669_02455</name>
</gene>
<feature type="transmembrane region" description="Helical" evidence="2">
    <location>
        <begin position="12"/>
        <end position="31"/>
    </location>
</feature>
<evidence type="ECO:0000256" key="1">
    <source>
        <dbReference type="SAM" id="MobiDB-lite"/>
    </source>
</evidence>
<protein>
    <submittedName>
        <fullName evidence="3">Uncharacterized protein</fullName>
    </submittedName>
</protein>
<organism evidence="3 4">
    <name type="scientific">Candidatus Dojkabacteria bacterium</name>
    <dbReference type="NCBI Taxonomy" id="2099670"/>
    <lineage>
        <taxon>Bacteria</taxon>
        <taxon>Candidatus Dojkabacteria</taxon>
    </lineage>
</organism>
<dbReference type="Proteomes" id="UP000714915">
    <property type="component" value="Unassembled WGS sequence"/>
</dbReference>
<reference evidence="3" key="1">
    <citation type="submission" date="2020-04" db="EMBL/GenBank/DDBJ databases">
        <authorList>
            <person name="Zhang T."/>
        </authorList>
    </citation>
    <scope>NUCLEOTIDE SEQUENCE</scope>
    <source>
        <strain evidence="3">HKST-UBA09</strain>
    </source>
</reference>
<keyword evidence="2" id="KW-1133">Transmembrane helix</keyword>